<evidence type="ECO:0000313" key="1">
    <source>
        <dbReference type="EMBL" id="CAK9010143.1"/>
    </source>
</evidence>
<name>A0ABP0J7C2_9DINO</name>
<proteinExistence type="predicted"/>
<organism evidence="1 2">
    <name type="scientific">Durusdinium trenchii</name>
    <dbReference type="NCBI Taxonomy" id="1381693"/>
    <lineage>
        <taxon>Eukaryota</taxon>
        <taxon>Sar</taxon>
        <taxon>Alveolata</taxon>
        <taxon>Dinophyceae</taxon>
        <taxon>Suessiales</taxon>
        <taxon>Symbiodiniaceae</taxon>
        <taxon>Durusdinium</taxon>
    </lineage>
</organism>
<dbReference type="EMBL" id="CAXAMM010006191">
    <property type="protein sequence ID" value="CAK9010143.1"/>
    <property type="molecule type" value="Genomic_DNA"/>
</dbReference>
<protein>
    <submittedName>
        <fullName evidence="1">Uncharacterized protein</fullName>
    </submittedName>
</protein>
<gene>
    <name evidence="1" type="ORF">SCF082_LOCUS10548</name>
</gene>
<accession>A0ABP0J7C2</accession>
<dbReference type="Proteomes" id="UP001642464">
    <property type="component" value="Unassembled WGS sequence"/>
</dbReference>
<evidence type="ECO:0000313" key="2">
    <source>
        <dbReference type="Proteomes" id="UP001642464"/>
    </source>
</evidence>
<keyword evidence="2" id="KW-1185">Reference proteome</keyword>
<sequence>MALSFPFRDDGVLPWPARGCSLGAALLRLRNEYSLLSWSHWKPVDVEFVLSSWAADHDIEAIPQDGLSGFWRSSVSQRELWSTEHYDGLGLDVRAKRLRCRDSWRDRWAP</sequence>
<reference evidence="1 2" key="1">
    <citation type="submission" date="2024-02" db="EMBL/GenBank/DDBJ databases">
        <authorList>
            <person name="Chen Y."/>
            <person name="Shah S."/>
            <person name="Dougan E. K."/>
            <person name="Thang M."/>
            <person name="Chan C."/>
        </authorList>
    </citation>
    <scope>NUCLEOTIDE SEQUENCE [LARGE SCALE GENOMIC DNA]</scope>
</reference>
<comment type="caution">
    <text evidence="1">The sequence shown here is derived from an EMBL/GenBank/DDBJ whole genome shotgun (WGS) entry which is preliminary data.</text>
</comment>